<dbReference type="PANTHER" id="PTHR31902:SF14">
    <property type="entry name" value="ACTIN PATCHES DISTAL PROTEIN 1"/>
    <property type="match status" value="1"/>
</dbReference>
<dbReference type="InterPro" id="IPR036249">
    <property type="entry name" value="Thioredoxin-like_sf"/>
</dbReference>
<protein>
    <recommendedName>
        <fullName evidence="3">Sucraseferredoxin-like protein</fullName>
    </recommendedName>
</protein>
<sequence>MLVSLARHRLRLLRVAHPHKSVGRNTRPFATSLPLLSTIPDITNPLQAQLPGTVPPHRCYVFLHTPNPPITYPARYTTPVQRALLGELVHTGGSVNFCWTENGSSYPPKPEGEEDTQEYYLTAFSSARGKVEVPCLSMKNVCDVGRMLREHSLPLSGGEAAPMSEDIHVYVCTHMARDCRCGNTGSAVVRAFREELGRRRERDARDPSTRVKLAESAHVGGHQYAANVLVYPHGEWLGLVKPEDVSDILNTILSIPARPVNPDEKPVGPSHWRGRMGLSKEAQVQLFTRYCR</sequence>
<keyword evidence="2" id="KW-1185">Reference proteome</keyword>
<dbReference type="STRING" id="1036808.A0A0C2ZFK0"/>
<dbReference type="SUPFAM" id="SSF52833">
    <property type="entry name" value="Thioredoxin-like"/>
    <property type="match status" value="1"/>
</dbReference>
<dbReference type="InParanoid" id="A0A0C2ZFK0"/>
<dbReference type="Proteomes" id="UP000053989">
    <property type="component" value="Unassembled WGS sequence"/>
</dbReference>
<proteinExistence type="predicted"/>
<dbReference type="InterPro" id="IPR009737">
    <property type="entry name" value="Aim32/Apd1-like"/>
</dbReference>
<dbReference type="AlphaFoldDB" id="A0A0C2ZFK0"/>
<evidence type="ECO:0000313" key="1">
    <source>
        <dbReference type="EMBL" id="KIM51637.1"/>
    </source>
</evidence>
<reference evidence="1 2" key="1">
    <citation type="submission" date="2014-04" db="EMBL/GenBank/DDBJ databases">
        <authorList>
            <consortium name="DOE Joint Genome Institute"/>
            <person name="Kuo A."/>
            <person name="Kohler A."/>
            <person name="Nagy L.G."/>
            <person name="Floudas D."/>
            <person name="Copeland A."/>
            <person name="Barry K.W."/>
            <person name="Cichocki N."/>
            <person name="Veneault-Fourrey C."/>
            <person name="LaButti K."/>
            <person name="Lindquist E.A."/>
            <person name="Lipzen A."/>
            <person name="Lundell T."/>
            <person name="Morin E."/>
            <person name="Murat C."/>
            <person name="Sun H."/>
            <person name="Tunlid A."/>
            <person name="Henrissat B."/>
            <person name="Grigoriev I.V."/>
            <person name="Hibbett D.S."/>
            <person name="Martin F."/>
            <person name="Nordberg H.P."/>
            <person name="Cantor M.N."/>
            <person name="Hua S.X."/>
        </authorList>
    </citation>
    <scope>NUCLEOTIDE SEQUENCE [LARGE SCALE GENOMIC DNA]</scope>
    <source>
        <strain evidence="1 2">Foug A</strain>
    </source>
</reference>
<evidence type="ECO:0000313" key="2">
    <source>
        <dbReference type="Proteomes" id="UP000053989"/>
    </source>
</evidence>
<dbReference type="EMBL" id="KN822248">
    <property type="protein sequence ID" value="KIM51637.1"/>
    <property type="molecule type" value="Genomic_DNA"/>
</dbReference>
<name>A0A0C2ZFK0_9AGAM</name>
<evidence type="ECO:0008006" key="3">
    <source>
        <dbReference type="Google" id="ProtNLM"/>
    </source>
</evidence>
<dbReference type="Pfam" id="PF06999">
    <property type="entry name" value="Suc_Fer-like"/>
    <property type="match status" value="1"/>
</dbReference>
<dbReference type="OrthoDB" id="10253744at2759"/>
<dbReference type="PANTHER" id="PTHR31902">
    <property type="entry name" value="ACTIN PATCHES DISTAL PROTEIN 1"/>
    <property type="match status" value="1"/>
</dbReference>
<dbReference type="HOGENOM" id="CLU_092126_0_0_1"/>
<dbReference type="Gene3D" id="3.40.30.10">
    <property type="entry name" value="Glutaredoxin"/>
    <property type="match status" value="1"/>
</dbReference>
<gene>
    <name evidence="1" type="ORF">SCLCIDRAFT_1224339</name>
</gene>
<accession>A0A0C2ZFK0</accession>
<organism evidence="1 2">
    <name type="scientific">Scleroderma citrinum Foug A</name>
    <dbReference type="NCBI Taxonomy" id="1036808"/>
    <lineage>
        <taxon>Eukaryota</taxon>
        <taxon>Fungi</taxon>
        <taxon>Dikarya</taxon>
        <taxon>Basidiomycota</taxon>
        <taxon>Agaricomycotina</taxon>
        <taxon>Agaricomycetes</taxon>
        <taxon>Agaricomycetidae</taxon>
        <taxon>Boletales</taxon>
        <taxon>Sclerodermatineae</taxon>
        <taxon>Sclerodermataceae</taxon>
        <taxon>Scleroderma</taxon>
    </lineage>
</organism>
<reference evidence="2" key="2">
    <citation type="submission" date="2015-01" db="EMBL/GenBank/DDBJ databases">
        <title>Evolutionary Origins and Diversification of the Mycorrhizal Mutualists.</title>
        <authorList>
            <consortium name="DOE Joint Genome Institute"/>
            <consortium name="Mycorrhizal Genomics Consortium"/>
            <person name="Kohler A."/>
            <person name="Kuo A."/>
            <person name="Nagy L.G."/>
            <person name="Floudas D."/>
            <person name="Copeland A."/>
            <person name="Barry K.W."/>
            <person name="Cichocki N."/>
            <person name="Veneault-Fourrey C."/>
            <person name="LaButti K."/>
            <person name="Lindquist E.A."/>
            <person name="Lipzen A."/>
            <person name="Lundell T."/>
            <person name="Morin E."/>
            <person name="Murat C."/>
            <person name="Riley R."/>
            <person name="Ohm R."/>
            <person name="Sun H."/>
            <person name="Tunlid A."/>
            <person name="Henrissat B."/>
            <person name="Grigoriev I.V."/>
            <person name="Hibbett D.S."/>
            <person name="Martin F."/>
        </authorList>
    </citation>
    <scope>NUCLEOTIDE SEQUENCE [LARGE SCALE GENOMIC DNA]</scope>
    <source>
        <strain evidence="2">Foug A</strain>
    </source>
</reference>